<evidence type="ECO:0000313" key="3">
    <source>
        <dbReference type="Proteomes" id="UP000734854"/>
    </source>
</evidence>
<name>A0A8J5GH92_ZINOF</name>
<reference evidence="2 3" key="1">
    <citation type="submission" date="2020-08" db="EMBL/GenBank/DDBJ databases">
        <title>Plant Genome Project.</title>
        <authorList>
            <person name="Zhang R.-G."/>
        </authorList>
    </citation>
    <scope>NUCLEOTIDE SEQUENCE [LARGE SCALE GENOMIC DNA]</scope>
    <source>
        <tissue evidence="2">Rhizome</tissue>
    </source>
</reference>
<evidence type="ECO:0008006" key="4">
    <source>
        <dbReference type="Google" id="ProtNLM"/>
    </source>
</evidence>
<gene>
    <name evidence="2" type="ORF">ZIOFF_036645</name>
</gene>
<proteinExistence type="predicted"/>
<accession>A0A8J5GH92</accession>
<dbReference type="PANTHER" id="PTHR35122:SF2">
    <property type="entry name" value="OS04G0598000 PROTEIN"/>
    <property type="match status" value="1"/>
</dbReference>
<evidence type="ECO:0000313" key="2">
    <source>
        <dbReference type="EMBL" id="KAG6504314.1"/>
    </source>
</evidence>
<sequence>MAAYLKGRSVAAHHGKRFLHQIWAAPAISSRARAVHQSSYDKNVDEQARPTVVPDHVIDSRSSDKYWGPHPTTGVFGPTDDGGESASAGSGGSPAVAEGSGTSDAEQTVWFRPQEGVDKAPYA</sequence>
<protein>
    <recommendedName>
        <fullName evidence="4">Late embryogenesis abundant protein</fullName>
    </recommendedName>
</protein>
<comment type="caution">
    <text evidence="2">The sequence shown here is derived from an EMBL/GenBank/DDBJ whole genome shotgun (WGS) entry which is preliminary data.</text>
</comment>
<evidence type="ECO:0000256" key="1">
    <source>
        <dbReference type="SAM" id="MobiDB-lite"/>
    </source>
</evidence>
<dbReference type="InterPro" id="IPR039291">
    <property type="entry name" value="At5g17165-like"/>
</dbReference>
<keyword evidence="3" id="KW-1185">Reference proteome</keyword>
<feature type="compositionally biased region" description="Low complexity" evidence="1">
    <location>
        <begin position="84"/>
        <end position="101"/>
    </location>
</feature>
<dbReference type="EMBL" id="JACMSC010000010">
    <property type="protein sequence ID" value="KAG6504314.1"/>
    <property type="molecule type" value="Genomic_DNA"/>
</dbReference>
<dbReference type="AlphaFoldDB" id="A0A8J5GH92"/>
<feature type="region of interest" description="Disordered" evidence="1">
    <location>
        <begin position="34"/>
        <end position="123"/>
    </location>
</feature>
<dbReference type="Pfam" id="PF22272">
    <property type="entry name" value="LEA_3b"/>
    <property type="match status" value="1"/>
</dbReference>
<dbReference type="Proteomes" id="UP000734854">
    <property type="component" value="Unassembled WGS sequence"/>
</dbReference>
<dbReference type="PANTHER" id="PTHR35122">
    <property type="entry name" value="OSJNBA0093F12.14 PROTEIN"/>
    <property type="match status" value="1"/>
</dbReference>
<organism evidence="2 3">
    <name type="scientific">Zingiber officinale</name>
    <name type="common">Ginger</name>
    <name type="synonym">Amomum zingiber</name>
    <dbReference type="NCBI Taxonomy" id="94328"/>
    <lineage>
        <taxon>Eukaryota</taxon>
        <taxon>Viridiplantae</taxon>
        <taxon>Streptophyta</taxon>
        <taxon>Embryophyta</taxon>
        <taxon>Tracheophyta</taxon>
        <taxon>Spermatophyta</taxon>
        <taxon>Magnoliopsida</taxon>
        <taxon>Liliopsida</taxon>
        <taxon>Zingiberales</taxon>
        <taxon>Zingiberaceae</taxon>
        <taxon>Zingiber</taxon>
    </lineage>
</organism>